<dbReference type="RefSeq" id="WP_090871737.1">
    <property type="nucleotide sequence ID" value="NZ_FOHE01000018.1"/>
</dbReference>
<feature type="transmembrane region" description="Helical" evidence="1">
    <location>
        <begin position="67"/>
        <end position="87"/>
    </location>
</feature>
<gene>
    <name evidence="2" type="ORF">SAMN05216389_11859</name>
</gene>
<organism evidence="2 3">
    <name type="scientific">Oceanobacillus limi</name>
    <dbReference type="NCBI Taxonomy" id="930131"/>
    <lineage>
        <taxon>Bacteria</taxon>
        <taxon>Bacillati</taxon>
        <taxon>Bacillota</taxon>
        <taxon>Bacilli</taxon>
        <taxon>Bacillales</taxon>
        <taxon>Bacillaceae</taxon>
        <taxon>Oceanobacillus</taxon>
    </lineage>
</organism>
<accession>A0A1I0G1U5</accession>
<feature type="transmembrane region" description="Helical" evidence="1">
    <location>
        <begin position="27"/>
        <end position="46"/>
    </location>
</feature>
<dbReference type="AlphaFoldDB" id="A0A1I0G1U5"/>
<keyword evidence="3" id="KW-1185">Reference proteome</keyword>
<dbReference type="OrthoDB" id="2973293at2"/>
<feature type="transmembrane region" description="Helical" evidence="1">
    <location>
        <begin position="107"/>
        <end position="129"/>
    </location>
</feature>
<name>A0A1I0G1U5_9BACI</name>
<evidence type="ECO:0000313" key="2">
    <source>
        <dbReference type="EMBL" id="SET64704.1"/>
    </source>
</evidence>
<dbReference type="Proteomes" id="UP000198618">
    <property type="component" value="Unassembled WGS sequence"/>
</dbReference>
<reference evidence="2 3" key="1">
    <citation type="submission" date="2016-10" db="EMBL/GenBank/DDBJ databases">
        <authorList>
            <person name="de Groot N.N."/>
        </authorList>
    </citation>
    <scope>NUCLEOTIDE SEQUENCE [LARGE SCALE GENOMIC DNA]</scope>
    <source>
        <strain evidence="2 3">IBRC-M 10780</strain>
    </source>
</reference>
<proteinExistence type="predicted"/>
<keyword evidence="1" id="KW-1133">Transmembrane helix</keyword>
<keyword evidence="1" id="KW-0472">Membrane</keyword>
<evidence type="ECO:0000256" key="1">
    <source>
        <dbReference type="SAM" id="Phobius"/>
    </source>
</evidence>
<sequence length="133" mass="15148">MDYIIFILFTVVASCLLIGTTKREKKWIGGTAGVLAVIFIVVSQVIKFQSGYFESRTGEAAEAVGQWVAPSYIALGCFLIGMINYRWIKAALKQQSWHRWSLIMLDVLFSLLLFVFGYFSLFFVAFMYFPFAP</sequence>
<dbReference type="EMBL" id="FOHE01000018">
    <property type="protein sequence ID" value="SET64704.1"/>
    <property type="molecule type" value="Genomic_DNA"/>
</dbReference>
<keyword evidence="1" id="KW-0812">Transmembrane</keyword>
<evidence type="ECO:0000313" key="3">
    <source>
        <dbReference type="Proteomes" id="UP000198618"/>
    </source>
</evidence>
<protein>
    <submittedName>
        <fullName evidence="2">Uncharacterized protein</fullName>
    </submittedName>
</protein>